<comment type="caution">
    <text evidence="1">The sequence shown here is derived from an EMBL/GenBank/DDBJ whole genome shotgun (WGS) entry which is preliminary data.</text>
</comment>
<gene>
    <name evidence="1" type="ORF">BPAE_0005g01210</name>
</gene>
<sequence>MRTSYRNLVERCEGVKWTVSGQPFRKYKVLLELHVSLENKKKRCRERNAVVRVAYLPNVCFNVRAYQSSQYHMFLSPSRFTSVEGLVLLTIITCPTLPQLHSDPTNSAMAAMSIVHCPLRIDFLMSNCTGLPMAPESQNFIRSDS</sequence>
<evidence type="ECO:0000313" key="2">
    <source>
        <dbReference type="Proteomes" id="UP000297910"/>
    </source>
</evidence>
<name>A0A4Z1G145_9HELO</name>
<accession>A0A4Z1G145</accession>
<evidence type="ECO:0000313" key="1">
    <source>
        <dbReference type="EMBL" id="TGO30525.1"/>
    </source>
</evidence>
<dbReference type="Proteomes" id="UP000297910">
    <property type="component" value="Unassembled WGS sequence"/>
</dbReference>
<dbReference type="EMBL" id="PQXI01000005">
    <property type="protein sequence ID" value="TGO30525.1"/>
    <property type="molecule type" value="Genomic_DNA"/>
</dbReference>
<reference evidence="1 2" key="1">
    <citation type="submission" date="2017-12" db="EMBL/GenBank/DDBJ databases">
        <title>Comparative genomics of Botrytis spp.</title>
        <authorList>
            <person name="Valero-Jimenez C.A."/>
            <person name="Tapia P."/>
            <person name="Veloso J."/>
            <person name="Silva-Moreno E."/>
            <person name="Staats M."/>
            <person name="Valdes J.H."/>
            <person name="Van Kan J.A.L."/>
        </authorList>
    </citation>
    <scope>NUCLEOTIDE SEQUENCE [LARGE SCALE GENOMIC DNA]</scope>
    <source>
        <strain evidence="1 2">Bp0003</strain>
    </source>
</reference>
<protein>
    <submittedName>
        <fullName evidence="1">Uncharacterized protein</fullName>
    </submittedName>
</protein>
<dbReference type="AlphaFoldDB" id="A0A4Z1G145"/>
<proteinExistence type="predicted"/>
<organism evidence="1 2">
    <name type="scientific">Botrytis paeoniae</name>
    <dbReference type="NCBI Taxonomy" id="278948"/>
    <lineage>
        <taxon>Eukaryota</taxon>
        <taxon>Fungi</taxon>
        <taxon>Dikarya</taxon>
        <taxon>Ascomycota</taxon>
        <taxon>Pezizomycotina</taxon>
        <taxon>Leotiomycetes</taxon>
        <taxon>Helotiales</taxon>
        <taxon>Sclerotiniaceae</taxon>
        <taxon>Botrytis</taxon>
    </lineage>
</organism>
<keyword evidence="2" id="KW-1185">Reference proteome</keyword>